<reference evidence="7" key="2">
    <citation type="submission" date="2020-01" db="EMBL/GenBank/DDBJ databases">
        <authorList>
            <person name="Perkins V."/>
            <person name="Lessard M.-H."/>
            <person name="Dugat-Bony E."/>
            <person name="Frenette M."/>
            <person name="Labrie S."/>
        </authorList>
    </citation>
    <scope>NUCLEOTIDE SEQUENCE</scope>
    <source>
        <strain evidence="7">LMA-70</strain>
    </source>
</reference>
<dbReference type="GO" id="GO:0003723">
    <property type="term" value="F:RNA binding"/>
    <property type="evidence" value="ECO:0007669"/>
    <property type="project" value="UniProtKB-UniRule"/>
</dbReference>
<feature type="compositionally biased region" description="Acidic residues" evidence="5">
    <location>
        <begin position="66"/>
        <end position="91"/>
    </location>
</feature>
<feature type="compositionally biased region" description="Basic and acidic residues" evidence="5">
    <location>
        <begin position="128"/>
        <end position="140"/>
    </location>
</feature>
<sequence length="341" mass="37432">MAATTRSSSKDAGCKAANKKQGVSSQSAKVTKKVATTSKGSGASAAGKKKATTATAGKKQKKEVKEQEEEQPAADEEFDSTDNESSSDEEDTYLKGFDDEEQDVEAAEKEGEYDAKSGISKNAATAKQQKEQLDNAKAKVAEVTQSKKASDASSDDVNNGNTKKVRGVLYIGRIPHGFYESQMRAYFGQFGDILHLRLSRNKKTGASKHYAFIEFTDADVARVVSETMDNYLLFGHILKVKLIPTEEVRDDLFVGADRKFTVVDWQGINQQKANEPKTRKTWNEIQERAKERREKAAERVKSLGIDYVYQSATATPKKEAAAASKVTKSKATKKKTTKKSA</sequence>
<gene>
    <name evidence="7" type="ORF">DV451_004401</name>
</gene>
<dbReference type="InterPro" id="IPR000504">
    <property type="entry name" value="RRM_dom"/>
</dbReference>
<accession>A0A9P5KSM7</accession>
<protein>
    <recommendedName>
        <fullName evidence="6">RRM domain-containing protein</fullName>
    </recommendedName>
</protein>
<evidence type="ECO:0000256" key="4">
    <source>
        <dbReference type="PROSITE-ProRule" id="PRU00176"/>
    </source>
</evidence>
<feature type="compositionally biased region" description="Low complexity" evidence="5">
    <location>
        <begin position="27"/>
        <end position="57"/>
    </location>
</feature>
<evidence type="ECO:0000313" key="8">
    <source>
        <dbReference type="Proteomes" id="UP000750522"/>
    </source>
</evidence>
<dbReference type="EMBL" id="QQZK01000126">
    <property type="protein sequence ID" value="KAF5096089.1"/>
    <property type="molecule type" value="Genomic_DNA"/>
</dbReference>
<keyword evidence="2 4" id="KW-0694">RNA-binding</keyword>
<feature type="compositionally biased region" description="Low complexity" evidence="5">
    <location>
        <begin position="314"/>
        <end position="326"/>
    </location>
</feature>
<feature type="domain" description="RRM" evidence="6">
    <location>
        <begin position="167"/>
        <end position="245"/>
    </location>
</feature>
<organism evidence="7 8">
    <name type="scientific">Geotrichum candidum</name>
    <name type="common">Oospora lactis</name>
    <name type="synonym">Dipodascus geotrichum</name>
    <dbReference type="NCBI Taxonomy" id="1173061"/>
    <lineage>
        <taxon>Eukaryota</taxon>
        <taxon>Fungi</taxon>
        <taxon>Dikarya</taxon>
        <taxon>Ascomycota</taxon>
        <taxon>Saccharomycotina</taxon>
        <taxon>Dipodascomycetes</taxon>
        <taxon>Dipodascales</taxon>
        <taxon>Dipodascaceae</taxon>
        <taxon>Geotrichum</taxon>
    </lineage>
</organism>
<dbReference type="InterPro" id="IPR035979">
    <property type="entry name" value="RBD_domain_sf"/>
</dbReference>
<feature type="compositionally biased region" description="Basic residues" evidence="5">
    <location>
        <begin position="327"/>
        <end position="341"/>
    </location>
</feature>
<reference evidence="7" key="1">
    <citation type="journal article" date="2020" name="Front. Microbiol.">
        <title>Phenotypic and Genetic Characterization of the Cheese Ripening Yeast Geotrichum candidum.</title>
        <authorList>
            <person name="Perkins V."/>
            <person name="Vignola S."/>
            <person name="Lessard M.H."/>
            <person name="Plante P.L."/>
            <person name="Corbeil J."/>
            <person name="Dugat-Bony E."/>
            <person name="Frenette M."/>
            <person name="Labrie S."/>
        </authorList>
    </citation>
    <scope>NUCLEOTIDE SEQUENCE</scope>
    <source>
        <strain evidence="7">LMA-70</strain>
    </source>
</reference>
<dbReference type="GO" id="GO:0005730">
    <property type="term" value="C:nucleolus"/>
    <property type="evidence" value="ECO:0007669"/>
    <property type="project" value="UniProtKB-SubCell"/>
</dbReference>
<dbReference type="PROSITE" id="PS50102">
    <property type="entry name" value="RRM"/>
    <property type="match status" value="1"/>
</dbReference>
<dbReference type="InterPro" id="IPR012677">
    <property type="entry name" value="Nucleotide-bd_a/b_plait_sf"/>
</dbReference>
<dbReference type="AlphaFoldDB" id="A0A9P5KSM7"/>
<evidence type="ECO:0000256" key="1">
    <source>
        <dbReference type="ARBA" id="ARBA00004604"/>
    </source>
</evidence>
<dbReference type="PANTHER" id="PTHR46754">
    <property type="entry name" value="MKI67 FHA DOMAIN-INTERACTING NUCLEOLAR PHOSPHOPROTEIN"/>
    <property type="match status" value="1"/>
</dbReference>
<evidence type="ECO:0000313" key="7">
    <source>
        <dbReference type="EMBL" id="KAF5096089.1"/>
    </source>
</evidence>
<dbReference type="SUPFAM" id="SSF54928">
    <property type="entry name" value="RNA-binding domain, RBD"/>
    <property type="match status" value="1"/>
</dbReference>
<dbReference type="SMART" id="SM00360">
    <property type="entry name" value="RRM"/>
    <property type="match status" value="1"/>
</dbReference>
<feature type="compositionally biased region" description="Basic and acidic residues" evidence="5">
    <location>
        <begin position="106"/>
        <end position="115"/>
    </location>
</feature>
<evidence type="ECO:0000259" key="6">
    <source>
        <dbReference type="PROSITE" id="PS50102"/>
    </source>
</evidence>
<dbReference type="Pfam" id="PF00076">
    <property type="entry name" value="RRM_1"/>
    <property type="match status" value="1"/>
</dbReference>
<evidence type="ECO:0000256" key="2">
    <source>
        <dbReference type="ARBA" id="ARBA00022884"/>
    </source>
</evidence>
<proteinExistence type="predicted"/>
<feature type="region of interest" description="Disordered" evidence="5">
    <location>
        <begin position="1"/>
        <end position="159"/>
    </location>
</feature>
<name>A0A9P5KSM7_GEOCN</name>
<evidence type="ECO:0000256" key="3">
    <source>
        <dbReference type="ARBA" id="ARBA00023242"/>
    </source>
</evidence>
<keyword evidence="3" id="KW-0539">Nucleus</keyword>
<evidence type="ECO:0000256" key="5">
    <source>
        <dbReference type="SAM" id="MobiDB-lite"/>
    </source>
</evidence>
<dbReference type="CDD" id="cd12307">
    <property type="entry name" value="RRM_NIFK_like"/>
    <property type="match status" value="1"/>
</dbReference>
<dbReference type="Proteomes" id="UP000750522">
    <property type="component" value="Unassembled WGS sequence"/>
</dbReference>
<dbReference type="Gene3D" id="3.30.70.330">
    <property type="match status" value="1"/>
</dbReference>
<feature type="region of interest" description="Disordered" evidence="5">
    <location>
        <begin position="314"/>
        <end position="341"/>
    </location>
</feature>
<comment type="caution">
    <text evidence="7">The sequence shown here is derived from an EMBL/GenBank/DDBJ whole genome shotgun (WGS) entry which is preliminary data.</text>
</comment>
<comment type="subcellular location">
    <subcellularLocation>
        <location evidence="1">Nucleus</location>
        <location evidence="1">Nucleolus</location>
    </subcellularLocation>
</comment>